<name>A0A9W9EUL0_9EURO</name>
<keyword evidence="3" id="KW-1185">Reference proteome</keyword>
<protein>
    <submittedName>
        <fullName evidence="2">Uncharacterized protein</fullName>
    </submittedName>
</protein>
<evidence type="ECO:0000256" key="1">
    <source>
        <dbReference type="SAM" id="MobiDB-lite"/>
    </source>
</evidence>
<organism evidence="2 3">
    <name type="scientific">Penicillium angulare</name>
    <dbReference type="NCBI Taxonomy" id="116970"/>
    <lineage>
        <taxon>Eukaryota</taxon>
        <taxon>Fungi</taxon>
        <taxon>Dikarya</taxon>
        <taxon>Ascomycota</taxon>
        <taxon>Pezizomycotina</taxon>
        <taxon>Eurotiomycetes</taxon>
        <taxon>Eurotiomycetidae</taxon>
        <taxon>Eurotiales</taxon>
        <taxon>Aspergillaceae</taxon>
        <taxon>Penicillium</taxon>
    </lineage>
</organism>
<gene>
    <name evidence="2" type="ORF">N7456_011795</name>
</gene>
<reference evidence="2" key="1">
    <citation type="submission" date="2022-11" db="EMBL/GenBank/DDBJ databases">
        <authorList>
            <person name="Petersen C."/>
        </authorList>
    </citation>
    <scope>NUCLEOTIDE SEQUENCE</scope>
    <source>
        <strain evidence="2">IBT 30069</strain>
    </source>
</reference>
<dbReference type="OrthoDB" id="5425130at2759"/>
<evidence type="ECO:0000313" key="2">
    <source>
        <dbReference type="EMBL" id="KAJ5088179.1"/>
    </source>
</evidence>
<comment type="caution">
    <text evidence="2">The sequence shown here is derived from an EMBL/GenBank/DDBJ whole genome shotgun (WGS) entry which is preliminary data.</text>
</comment>
<dbReference type="EMBL" id="JAPQKH010000007">
    <property type="protein sequence ID" value="KAJ5088179.1"/>
    <property type="molecule type" value="Genomic_DNA"/>
</dbReference>
<feature type="compositionally biased region" description="Pro residues" evidence="1">
    <location>
        <begin position="57"/>
        <end position="85"/>
    </location>
</feature>
<dbReference type="Proteomes" id="UP001149165">
    <property type="component" value="Unassembled WGS sequence"/>
</dbReference>
<feature type="compositionally biased region" description="Polar residues" evidence="1">
    <location>
        <begin position="100"/>
        <end position="122"/>
    </location>
</feature>
<evidence type="ECO:0000313" key="3">
    <source>
        <dbReference type="Proteomes" id="UP001149165"/>
    </source>
</evidence>
<feature type="compositionally biased region" description="Low complexity" evidence="1">
    <location>
        <begin position="216"/>
        <end position="226"/>
    </location>
</feature>
<dbReference type="AlphaFoldDB" id="A0A9W9EUL0"/>
<feature type="compositionally biased region" description="Pro residues" evidence="1">
    <location>
        <begin position="191"/>
        <end position="201"/>
    </location>
</feature>
<feature type="compositionally biased region" description="Low complexity" evidence="1">
    <location>
        <begin position="123"/>
        <end position="138"/>
    </location>
</feature>
<reference evidence="2" key="2">
    <citation type="journal article" date="2023" name="IMA Fungus">
        <title>Comparative genomic study of the Penicillium genus elucidates a diverse pangenome and 15 lateral gene transfer events.</title>
        <authorList>
            <person name="Petersen C."/>
            <person name="Sorensen T."/>
            <person name="Nielsen M.R."/>
            <person name="Sondergaard T.E."/>
            <person name="Sorensen J.L."/>
            <person name="Fitzpatrick D.A."/>
            <person name="Frisvad J.C."/>
            <person name="Nielsen K.L."/>
        </authorList>
    </citation>
    <scope>NUCLEOTIDE SEQUENCE</scope>
    <source>
        <strain evidence="2">IBT 30069</strain>
    </source>
</reference>
<feature type="region of interest" description="Disordered" evidence="1">
    <location>
        <begin position="1"/>
        <end position="242"/>
    </location>
</feature>
<sequence length="321" mass="34687">MAIFDTDKRPRGLRVPSLTAMKNGAAASKSQLSFHSKKSNEGKTPESEVVPALPSAVPAPPPQRAPPPNKELPPPPKDQVPPPPRVLTKVPARREVGKNAPSTAKSPASAQPPVTSPQAQVQPASFSAFPAPTASYPAASPPRASPPVASPQTQKRVPLPSPPSEPASPKPVRPTERPAFVAPQIQEPSPALTPPGALPSPPDRDTESTTPLEDFIPTPEESGSPIEPIPSPGQQASFQPPDMEPVSAPLNRVHYNCFQEHRNMPVAQNVWCPLPCQTCHKFDREIRHRCVFCCLRICESCYQMLQKCQHRSLSELMEKLP</sequence>
<feature type="compositionally biased region" description="Basic and acidic residues" evidence="1">
    <location>
        <begin position="1"/>
        <end position="10"/>
    </location>
</feature>
<proteinExistence type="predicted"/>
<accession>A0A9W9EUL0</accession>
<feature type="compositionally biased region" description="Pro residues" evidence="1">
    <location>
        <begin position="159"/>
        <end position="172"/>
    </location>
</feature>
<feature type="compositionally biased region" description="Pro residues" evidence="1">
    <location>
        <begin position="139"/>
        <end position="149"/>
    </location>
</feature>